<keyword evidence="6 8" id="KW-0472">Membrane</keyword>
<dbReference type="EMBL" id="FQUF01000010">
    <property type="protein sequence ID" value="SHE62799.1"/>
    <property type="molecule type" value="Genomic_DNA"/>
</dbReference>
<evidence type="ECO:0000256" key="6">
    <source>
        <dbReference type="ARBA" id="ARBA00023136"/>
    </source>
</evidence>
<evidence type="ECO:0000256" key="7">
    <source>
        <dbReference type="ARBA" id="ARBA00034125"/>
    </source>
</evidence>
<feature type="transmembrane region" description="Helical" evidence="8">
    <location>
        <begin position="119"/>
        <end position="141"/>
    </location>
</feature>
<reference evidence="10 11" key="1">
    <citation type="submission" date="2016-11" db="EMBL/GenBank/DDBJ databases">
        <authorList>
            <person name="Jaros S."/>
            <person name="Januszkiewicz K."/>
            <person name="Wedrychowicz H."/>
        </authorList>
    </citation>
    <scope>NUCLEOTIDE SEQUENCE [LARGE SCALE GENOMIC DNA]</scope>
    <source>
        <strain evidence="10 11">DSM 15692</strain>
    </source>
</reference>
<dbReference type="InterPro" id="IPR050539">
    <property type="entry name" value="ThrE_Dicarb/AminoAcid_Exp"/>
</dbReference>
<dbReference type="Proteomes" id="UP000184128">
    <property type="component" value="Unassembled WGS sequence"/>
</dbReference>
<dbReference type="GO" id="GO:0005886">
    <property type="term" value="C:plasma membrane"/>
    <property type="evidence" value="ECO:0007669"/>
    <property type="project" value="UniProtKB-SubCell"/>
</dbReference>
<evidence type="ECO:0000256" key="5">
    <source>
        <dbReference type="ARBA" id="ARBA00022989"/>
    </source>
</evidence>
<dbReference type="InterPro" id="IPR024528">
    <property type="entry name" value="ThrE_2"/>
</dbReference>
<keyword evidence="2" id="KW-1003">Cell membrane</keyword>
<feature type="transmembrane region" description="Helical" evidence="8">
    <location>
        <begin position="81"/>
        <end position="99"/>
    </location>
</feature>
<gene>
    <name evidence="10" type="ORF">SAMN02745249_00798</name>
</gene>
<sequence length="155" mass="16893">MFLDFIIQFGSSFITAFGFSILYNIPRKKIIPAGITGAIGWTVYFFLTAYLSTADFLATITASFTIAFVSQILAREFKTPVIIFTLPGLIPLVPGEAAYNMMRAFVEGQTVLGVEYGTVTFLTAGALALGLSINGAVFQLFSSRDLFKRGTKYVP</sequence>
<proteinExistence type="inferred from homology"/>
<name>A0A1M4V1J5_9LACT</name>
<keyword evidence="3" id="KW-0997">Cell inner membrane</keyword>
<dbReference type="RefSeq" id="WP_073296740.1">
    <property type="nucleotide sequence ID" value="NZ_FQUF01000010.1"/>
</dbReference>
<evidence type="ECO:0000256" key="3">
    <source>
        <dbReference type="ARBA" id="ARBA00022519"/>
    </source>
</evidence>
<dbReference type="STRING" id="1121025.SAMN02745249_00798"/>
<protein>
    <submittedName>
        <fullName evidence="10">Uncharacterized membrane protein YjjB, DUF3815 family</fullName>
    </submittedName>
</protein>
<dbReference type="Pfam" id="PF12821">
    <property type="entry name" value="ThrE_2"/>
    <property type="match status" value="1"/>
</dbReference>
<dbReference type="PANTHER" id="PTHR34390:SF1">
    <property type="entry name" value="SUCCINATE TRANSPORTER SUBUNIT YJJB-RELATED"/>
    <property type="match status" value="1"/>
</dbReference>
<dbReference type="OrthoDB" id="9810047at2"/>
<dbReference type="GO" id="GO:0015744">
    <property type="term" value="P:succinate transport"/>
    <property type="evidence" value="ECO:0007669"/>
    <property type="project" value="TreeGrafter"/>
</dbReference>
<accession>A0A1M4V1J5</accession>
<dbReference type="AlphaFoldDB" id="A0A1M4V1J5"/>
<keyword evidence="5 8" id="KW-1133">Transmembrane helix</keyword>
<evidence type="ECO:0000256" key="1">
    <source>
        <dbReference type="ARBA" id="ARBA00004651"/>
    </source>
</evidence>
<dbReference type="PANTHER" id="PTHR34390">
    <property type="entry name" value="UPF0442 PROTEIN YJJB-RELATED"/>
    <property type="match status" value="1"/>
</dbReference>
<evidence type="ECO:0000259" key="9">
    <source>
        <dbReference type="Pfam" id="PF12821"/>
    </source>
</evidence>
<feature type="transmembrane region" description="Helical" evidence="8">
    <location>
        <begin position="56"/>
        <end position="74"/>
    </location>
</feature>
<evidence type="ECO:0000256" key="4">
    <source>
        <dbReference type="ARBA" id="ARBA00022692"/>
    </source>
</evidence>
<keyword evidence="4 8" id="KW-0812">Transmembrane</keyword>
<evidence type="ECO:0000256" key="8">
    <source>
        <dbReference type="SAM" id="Phobius"/>
    </source>
</evidence>
<feature type="transmembrane region" description="Helical" evidence="8">
    <location>
        <begin position="30"/>
        <end position="50"/>
    </location>
</feature>
<evidence type="ECO:0000313" key="10">
    <source>
        <dbReference type="EMBL" id="SHE62799.1"/>
    </source>
</evidence>
<evidence type="ECO:0000313" key="11">
    <source>
        <dbReference type="Proteomes" id="UP000184128"/>
    </source>
</evidence>
<organism evidence="10 11">
    <name type="scientific">Atopostipes suicloacalis DSM 15692</name>
    <dbReference type="NCBI Taxonomy" id="1121025"/>
    <lineage>
        <taxon>Bacteria</taxon>
        <taxon>Bacillati</taxon>
        <taxon>Bacillota</taxon>
        <taxon>Bacilli</taxon>
        <taxon>Lactobacillales</taxon>
        <taxon>Carnobacteriaceae</taxon>
        <taxon>Atopostipes</taxon>
    </lineage>
</organism>
<keyword evidence="11" id="KW-1185">Reference proteome</keyword>
<comment type="subcellular location">
    <subcellularLocation>
        <location evidence="1">Cell membrane</location>
        <topology evidence="1">Multi-pass membrane protein</topology>
    </subcellularLocation>
</comment>
<evidence type="ECO:0000256" key="2">
    <source>
        <dbReference type="ARBA" id="ARBA00022475"/>
    </source>
</evidence>
<feature type="domain" description="Threonine/Serine exporter ThrE" evidence="9">
    <location>
        <begin position="11"/>
        <end position="134"/>
    </location>
</feature>
<comment type="similarity">
    <text evidence="7">Belongs to the ThrE exporter (TC 2.A.79) family.</text>
</comment>
<feature type="transmembrane region" description="Helical" evidence="8">
    <location>
        <begin position="6"/>
        <end position="23"/>
    </location>
</feature>